<protein>
    <recommendedName>
        <fullName evidence="1">Recombinase domain-containing protein</fullName>
    </recommendedName>
</protein>
<accession>A0A254T661</accession>
<feature type="domain" description="Recombinase" evidence="1">
    <location>
        <begin position="48"/>
        <end position="87"/>
    </location>
</feature>
<keyword evidence="3" id="KW-1185">Reference proteome</keyword>
<name>A0A254T661_9BURK</name>
<sequence length="88" mass="9949">MFQQLLKDTESIARDRHSRLHDRALRMKPAAPAATRQVLCLLESIHASRAKGESFAAIAAELNKQGLTGPYGGRWYASSVWHYLQRRS</sequence>
<dbReference type="EMBL" id="LSTO01000020">
    <property type="protein sequence ID" value="OWW18161.1"/>
    <property type="molecule type" value="Genomic_DNA"/>
</dbReference>
<proteinExistence type="predicted"/>
<evidence type="ECO:0000313" key="3">
    <source>
        <dbReference type="Proteomes" id="UP000197535"/>
    </source>
</evidence>
<reference evidence="2 3" key="1">
    <citation type="submission" date="2016-02" db="EMBL/GenBank/DDBJ databases">
        <authorList>
            <person name="Wen L."/>
            <person name="He K."/>
            <person name="Yang H."/>
        </authorList>
    </citation>
    <scope>NUCLEOTIDE SEQUENCE [LARGE SCALE GENOMIC DNA]</scope>
    <source>
        <strain evidence="2 3">TSA40</strain>
    </source>
</reference>
<gene>
    <name evidence="2" type="ORF">AYR66_03115</name>
</gene>
<evidence type="ECO:0000313" key="2">
    <source>
        <dbReference type="EMBL" id="OWW18161.1"/>
    </source>
</evidence>
<dbReference type="AlphaFoldDB" id="A0A254T661"/>
<evidence type="ECO:0000259" key="1">
    <source>
        <dbReference type="Pfam" id="PF07508"/>
    </source>
</evidence>
<dbReference type="Proteomes" id="UP000197535">
    <property type="component" value="Unassembled WGS sequence"/>
</dbReference>
<dbReference type="GO" id="GO:0000150">
    <property type="term" value="F:DNA strand exchange activity"/>
    <property type="evidence" value="ECO:0007669"/>
    <property type="project" value="InterPro"/>
</dbReference>
<dbReference type="Pfam" id="PF07508">
    <property type="entry name" value="Recombinase"/>
    <property type="match status" value="1"/>
</dbReference>
<dbReference type="InterPro" id="IPR011109">
    <property type="entry name" value="DNA_bind_recombinase_dom"/>
</dbReference>
<comment type="caution">
    <text evidence="2">The sequence shown here is derived from an EMBL/GenBank/DDBJ whole genome shotgun (WGS) entry which is preliminary data.</text>
</comment>
<organism evidence="2 3">
    <name type="scientific">Noviherbaspirillum denitrificans</name>
    <dbReference type="NCBI Taxonomy" id="1968433"/>
    <lineage>
        <taxon>Bacteria</taxon>
        <taxon>Pseudomonadati</taxon>
        <taxon>Pseudomonadota</taxon>
        <taxon>Betaproteobacteria</taxon>
        <taxon>Burkholderiales</taxon>
        <taxon>Oxalobacteraceae</taxon>
        <taxon>Noviherbaspirillum</taxon>
    </lineage>
</organism>
<dbReference type="GO" id="GO:0003677">
    <property type="term" value="F:DNA binding"/>
    <property type="evidence" value="ECO:0007669"/>
    <property type="project" value="InterPro"/>
</dbReference>